<evidence type="ECO:0000313" key="1">
    <source>
        <dbReference type="EMBL" id="TWI09362.1"/>
    </source>
</evidence>
<comment type="caution">
    <text evidence="1">The sequence shown here is derived from an EMBL/GenBank/DDBJ whole genome shotgun (WGS) entry which is preliminary data.</text>
</comment>
<dbReference type="EMBL" id="VLKQ01000012">
    <property type="protein sequence ID" value="TWI09362.1"/>
    <property type="molecule type" value="Genomic_DNA"/>
</dbReference>
<accession>A0A562LP20</accession>
<evidence type="ECO:0000313" key="2">
    <source>
        <dbReference type="Proteomes" id="UP000319848"/>
    </source>
</evidence>
<dbReference type="AlphaFoldDB" id="A0A562LP20"/>
<protein>
    <submittedName>
        <fullName evidence="1">Uncharacterized protein</fullName>
    </submittedName>
</protein>
<organism evidence="1 2">
    <name type="scientific">Flavobacterium cauense R2A-7</name>
    <dbReference type="NCBI Taxonomy" id="1341154"/>
    <lineage>
        <taxon>Bacteria</taxon>
        <taxon>Pseudomonadati</taxon>
        <taxon>Bacteroidota</taxon>
        <taxon>Flavobacteriia</taxon>
        <taxon>Flavobacteriales</taxon>
        <taxon>Flavobacteriaceae</taxon>
        <taxon>Flavobacterium</taxon>
    </lineage>
</organism>
<proteinExistence type="predicted"/>
<dbReference type="Proteomes" id="UP000319848">
    <property type="component" value="Unassembled WGS sequence"/>
</dbReference>
<dbReference type="RefSeq" id="WP_035118143.1">
    <property type="nucleotide sequence ID" value="NZ_AVBI01000018.1"/>
</dbReference>
<gene>
    <name evidence="1" type="ORF">IP98_02524</name>
</gene>
<keyword evidence="2" id="KW-1185">Reference proteome</keyword>
<sequence length="107" mass="12055">MKVMVSILSFIVVVLSIVPCYAYHGDTKNKIETQHEENSGKCDDDCDGNCSPFYSCGTCTGFISEVIVSFKIHKVLVHEDTSMQPYSYKNPIYSAFFCSIWQPPKIV</sequence>
<name>A0A562LP20_9FLAO</name>
<reference evidence="1 2" key="1">
    <citation type="journal article" date="2015" name="Stand. Genomic Sci.">
        <title>Genomic Encyclopedia of Bacterial and Archaeal Type Strains, Phase III: the genomes of soil and plant-associated and newly described type strains.</title>
        <authorList>
            <person name="Whitman W.B."/>
            <person name="Woyke T."/>
            <person name="Klenk H.P."/>
            <person name="Zhou Y."/>
            <person name="Lilburn T.G."/>
            <person name="Beck B.J."/>
            <person name="De Vos P."/>
            <person name="Vandamme P."/>
            <person name="Eisen J.A."/>
            <person name="Garrity G."/>
            <person name="Hugenholtz P."/>
            <person name="Kyrpides N.C."/>
        </authorList>
    </citation>
    <scope>NUCLEOTIDE SEQUENCE [LARGE SCALE GENOMIC DNA]</scope>
    <source>
        <strain evidence="1 2">CGMCC 1.7270</strain>
    </source>
</reference>